<keyword evidence="1" id="KW-0808">Transferase</keyword>
<dbReference type="Gene3D" id="3.40.50.1820">
    <property type="entry name" value="alpha/beta hydrolase"/>
    <property type="match status" value="1"/>
</dbReference>
<organism evidence="1">
    <name type="scientific">Collimonas fungivorans</name>
    <dbReference type="NCBI Taxonomy" id="158899"/>
    <lineage>
        <taxon>Bacteria</taxon>
        <taxon>Pseudomonadati</taxon>
        <taxon>Pseudomonadota</taxon>
        <taxon>Betaproteobacteria</taxon>
        <taxon>Burkholderiales</taxon>
        <taxon>Oxalobacteraceae</taxon>
        <taxon>Collimonas</taxon>
    </lineage>
</organism>
<dbReference type="GO" id="GO:0016746">
    <property type="term" value="F:acyltransferase activity"/>
    <property type="evidence" value="ECO:0007669"/>
    <property type="project" value="UniProtKB-KW"/>
</dbReference>
<evidence type="ECO:0000313" key="2">
    <source>
        <dbReference type="Proteomes" id="UP000072421"/>
    </source>
</evidence>
<accession>A0A127P630</accession>
<dbReference type="PATRIC" id="fig|158899.10.peg.427"/>
<protein>
    <submittedName>
        <fullName evidence="1">Hydrolase/acyltransferase domain protein</fullName>
    </submittedName>
</protein>
<dbReference type="InterPro" id="IPR029058">
    <property type="entry name" value="AB_hydrolase_fold"/>
</dbReference>
<dbReference type="AlphaFoldDB" id="A0A127P630"/>
<evidence type="ECO:0000313" key="1">
    <source>
        <dbReference type="EMBL" id="AMO93158.1"/>
    </source>
</evidence>
<keyword evidence="1" id="KW-0378">Hydrolase</keyword>
<dbReference type="Proteomes" id="UP000072421">
    <property type="component" value="Chromosome"/>
</dbReference>
<keyword evidence="1" id="KW-0012">Acyltransferase</keyword>
<dbReference type="SUPFAM" id="SSF53474">
    <property type="entry name" value="alpha/beta-Hydrolases"/>
    <property type="match status" value="1"/>
</dbReference>
<dbReference type="EMBL" id="CP013232">
    <property type="protein sequence ID" value="AMO93158.1"/>
    <property type="molecule type" value="Genomic_DNA"/>
</dbReference>
<name>A0A127P630_9BURK</name>
<dbReference type="GO" id="GO:0016787">
    <property type="term" value="F:hydrolase activity"/>
    <property type="evidence" value="ECO:0007669"/>
    <property type="project" value="UniProtKB-KW"/>
</dbReference>
<gene>
    <name evidence="1" type="ORF">CFter6_0427</name>
</gene>
<proteinExistence type="predicted"/>
<sequence length="40" mass="4822">MKERIADSRMIVLEGCGHWTTFEKPRECMRELKSFYQSIN</sequence>
<reference evidence="1 2" key="1">
    <citation type="submission" date="2015-11" db="EMBL/GenBank/DDBJ databases">
        <title>Exploring the genomic traits of fungus-feeding bacterial genus Collimonas.</title>
        <authorList>
            <person name="Song C."/>
            <person name="Schmidt R."/>
            <person name="de Jager V."/>
            <person name="Krzyzanowska D."/>
            <person name="Jongedijk E."/>
            <person name="Cankar K."/>
            <person name="Beekwilder J."/>
            <person name="van Veen A."/>
            <person name="de Boer W."/>
            <person name="van Veen J.A."/>
            <person name="Garbeva P."/>
        </authorList>
    </citation>
    <scope>NUCLEOTIDE SEQUENCE [LARGE SCALE GENOMIC DNA]</scope>
    <source>
        <strain evidence="1 2">Ter6</strain>
    </source>
</reference>